<dbReference type="PROSITE" id="PS01333">
    <property type="entry name" value="PYRASE_GLU"/>
    <property type="match status" value="1"/>
</dbReference>
<dbReference type="InterPro" id="IPR016125">
    <property type="entry name" value="Peptidase_C15-like"/>
</dbReference>
<evidence type="ECO:0000256" key="5">
    <source>
        <dbReference type="ARBA" id="ARBA00022490"/>
    </source>
</evidence>
<dbReference type="PANTHER" id="PTHR23402:SF1">
    <property type="entry name" value="PYROGLUTAMYL-PEPTIDASE I"/>
    <property type="match status" value="1"/>
</dbReference>
<comment type="similarity">
    <text evidence="4">Belongs to the peptidase C15 family.</text>
</comment>
<dbReference type="GO" id="GO:0005829">
    <property type="term" value="C:cytosol"/>
    <property type="evidence" value="ECO:0007669"/>
    <property type="project" value="InterPro"/>
</dbReference>
<dbReference type="PRINTS" id="PR00706">
    <property type="entry name" value="PYROGLUPTASE"/>
</dbReference>
<keyword evidence="12" id="KW-1185">Reference proteome</keyword>
<dbReference type="Gene3D" id="3.40.630.20">
    <property type="entry name" value="Peptidase C15, pyroglutamyl peptidase I-like"/>
    <property type="match status" value="1"/>
</dbReference>
<dbReference type="RefSeq" id="WP_196835150.1">
    <property type="nucleotide sequence ID" value="NZ_JADOTZ010000001.1"/>
</dbReference>
<dbReference type="AlphaFoldDB" id="A0A931GKR0"/>
<comment type="caution">
    <text evidence="11">The sequence shown here is derived from an EMBL/GenBank/DDBJ whole genome shotgun (WGS) entry which is preliminary data.</text>
</comment>
<dbReference type="GO" id="GO:0006508">
    <property type="term" value="P:proteolysis"/>
    <property type="evidence" value="ECO:0007669"/>
    <property type="project" value="UniProtKB-KW"/>
</dbReference>
<evidence type="ECO:0000256" key="9">
    <source>
        <dbReference type="PROSITE-ProRule" id="PRU10076"/>
    </source>
</evidence>
<comment type="function">
    <text evidence="2">Removes 5-oxoproline from various penultimate amino acid residues except L-proline.</text>
</comment>
<proteinExistence type="inferred from homology"/>
<keyword evidence="5" id="KW-0963">Cytoplasm</keyword>
<evidence type="ECO:0000256" key="3">
    <source>
        <dbReference type="ARBA" id="ARBA00004496"/>
    </source>
</evidence>
<keyword evidence="7 11" id="KW-0378">Hydrolase</keyword>
<gene>
    <name evidence="11" type="ORF">IW252_000516</name>
</gene>
<dbReference type="NCBIfam" id="NF009676">
    <property type="entry name" value="PRK13197.1"/>
    <property type="match status" value="1"/>
</dbReference>
<dbReference type="InterPro" id="IPR036440">
    <property type="entry name" value="Peptidase_C15-like_sf"/>
</dbReference>
<organism evidence="11 12">
    <name type="scientific">Zhihengliuella flava</name>
    <dbReference type="NCBI Taxonomy" id="1285193"/>
    <lineage>
        <taxon>Bacteria</taxon>
        <taxon>Bacillati</taxon>
        <taxon>Actinomycetota</taxon>
        <taxon>Actinomycetes</taxon>
        <taxon>Micrococcales</taxon>
        <taxon>Micrococcaceae</taxon>
        <taxon>Zhihengliuella</taxon>
    </lineage>
</organism>
<evidence type="ECO:0000256" key="8">
    <source>
        <dbReference type="ARBA" id="ARBA00022807"/>
    </source>
</evidence>
<dbReference type="InterPro" id="IPR033693">
    <property type="entry name" value="PGPEP1_Glu_AS"/>
</dbReference>
<dbReference type="InterPro" id="IPR033694">
    <property type="entry name" value="PGPEP1_Cys_AS"/>
</dbReference>
<evidence type="ECO:0000313" key="11">
    <source>
        <dbReference type="EMBL" id="MBG6083749.1"/>
    </source>
</evidence>
<evidence type="ECO:0000256" key="4">
    <source>
        <dbReference type="ARBA" id="ARBA00006641"/>
    </source>
</evidence>
<comment type="catalytic activity">
    <reaction evidence="1 9">
        <text>Release of an N-terminal pyroglutamyl group from a polypeptide, the second amino acid generally not being Pro.</text>
        <dbReference type="EC" id="3.4.19.3"/>
    </reaction>
</comment>
<reference evidence="11" key="1">
    <citation type="submission" date="2020-11" db="EMBL/GenBank/DDBJ databases">
        <title>Sequencing the genomes of 1000 actinobacteria strains.</title>
        <authorList>
            <person name="Klenk H.-P."/>
        </authorList>
    </citation>
    <scope>NUCLEOTIDE SEQUENCE</scope>
    <source>
        <strain evidence="11">DSM 26152</strain>
    </source>
</reference>
<keyword evidence="8" id="KW-0788">Thiol protease</keyword>
<dbReference type="PIRSF" id="PIRSF015592">
    <property type="entry name" value="Prld-crbxl_pptds"/>
    <property type="match status" value="1"/>
</dbReference>
<evidence type="ECO:0000256" key="6">
    <source>
        <dbReference type="ARBA" id="ARBA00022670"/>
    </source>
</evidence>
<name>A0A931GKR0_9MICC</name>
<dbReference type="PROSITE" id="PS01334">
    <property type="entry name" value="PYRASE_CYS"/>
    <property type="match status" value="1"/>
</dbReference>
<dbReference type="EC" id="3.4.19.3" evidence="9"/>
<sequence>MILLTGFEPFGGAASNPSAEAAQRAAHELRAAGESAVAVVLPCTFGEATRHLKAAVRAYEPEAVLAAGVAGGRQRLSLERVAINLIDARIPDNAGAQPIDESSVPGAPAAYFTRLPIKRMVAQLEAAGLPAEVSHTAGTYVCNDTFFGLMHAVADRPEMAAGFVHVPEVGTVCPAPAEPGQVPTELYDGVWSVERIARGLSVVAREALAAARHPSGDLKVSAGTED</sequence>
<feature type="active site" evidence="9">
    <location>
        <position position="79"/>
    </location>
</feature>
<dbReference type="EMBL" id="JADOTZ010000001">
    <property type="protein sequence ID" value="MBG6083749.1"/>
    <property type="molecule type" value="Genomic_DNA"/>
</dbReference>
<evidence type="ECO:0000256" key="2">
    <source>
        <dbReference type="ARBA" id="ARBA00002280"/>
    </source>
</evidence>
<dbReference type="Pfam" id="PF01470">
    <property type="entry name" value="Peptidase_C15"/>
    <property type="match status" value="1"/>
</dbReference>
<dbReference type="InterPro" id="IPR000816">
    <property type="entry name" value="Peptidase_C15"/>
</dbReference>
<evidence type="ECO:0000256" key="10">
    <source>
        <dbReference type="PROSITE-ProRule" id="PRU10077"/>
    </source>
</evidence>
<dbReference type="CDD" id="cd00501">
    <property type="entry name" value="Peptidase_C15"/>
    <property type="match status" value="1"/>
</dbReference>
<accession>A0A931GKR0</accession>
<comment type="subcellular location">
    <subcellularLocation>
        <location evidence="3">Cytoplasm</location>
    </subcellularLocation>
</comment>
<dbReference type="Proteomes" id="UP000625033">
    <property type="component" value="Unassembled WGS sequence"/>
</dbReference>
<dbReference type="SUPFAM" id="SSF53182">
    <property type="entry name" value="Pyrrolidone carboxyl peptidase (pyroglutamate aminopeptidase)"/>
    <property type="match status" value="1"/>
</dbReference>
<keyword evidence="6" id="KW-0645">Protease</keyword>
<evidence type="ECO:0000313" key="12">
    <source>
        <dbReference type="Proteomes" id="UP000625033"/>
    </source>
</evidence>
<dbReference type="PANTHER" id="PTHR23402">
    <property type="entry name" value="PROTEASE FAMILY C15 PYROGLUTAMYL-PEPTIDASE I-RELATED"/>
    <property type="match status" value="1"/>
</dbReference>
<feature type="active site" evidence="10">
    <location>
        <position position="142"/>
    </location>
</feature>
<evidence type="ECO:0000256" key="1">
    <source>
        <dbReference type="ARBA" id="ARBA00001770"/>
    </source>
</evidence>
<protein>
    <recommendedName>
        <fullName evidence="9">Pyroglutamyl-peptidase I</fullName>
        <ecNumber evidence="9">3.4.19.3</ecNumber>
    </recommendedName>
</protein>
<evidence type="ECO:0000256" key="7">
    <source>
        <dbReference type="ARBA" id="ARBA00022801"/>
    </source>
</evidence>
<dbReference type="GO" id="GO:0016920">
    <property type="term" value="F:pyroglutamyl-peptidase activity"/>
    <property type="evidence" value="ECO:0007669"/>
    <property type="project" value="UniProtKB-EC"/>
</dbReference>